<dbReference type="InterPro" id="IPR007564">
    <property type="entry name" value="UPF0212"/>
</dbReference>
<protein>
    <submittedName>
        <fullName evidence="1">Uncharacterized protein</fullName>
    </submittedName>
</protein>
<comment type="caution">
    <text evidence="1">The sequence shown here is derived from an EMBL/GenBank/DDBJ whole genome shotgun (WGS) entry which is preliminary data.</text>
</comment>
<dbReference type="NCBIfam" id="NF003035">
    <property type="entry name" value="PRK03922.1"/>
    <property type="match status" value="1"/>
</dbReference>
<dbReference type="AlphaFoldDB" id="A0A644UK93"/>
<name>A0A644UK93_9ZZZZ</name>
<dbReference type="PANTHER" id="PTHR42199">
    <property type="entry name" value="UPF0212 PROTEIN MJ0068"/>
    <property type="match status" value="1"/>
</dbReference>
<dbReference type="HAMAP" id="MF_01223">
    <property type="entry name" value="UPF0212"/>
    <property type="match status" value="1"/>
</dbReference>
<accession>A0A644UK93</accession>
<dbReference type="Pfam" id="PF04475">
    <property type="entry name" value="DUF555"/>
    <property type="match status" value="1"/>
</dbReference>
<reference evidence="1" key="1">
    <citation type="submission" date="2019-08" db="EMBL/GenBank/DDBJ databases">
        <authorList>
            <person name="Kucharzyk K."/>
            <person name="Murdoch R.W."/>
            <person name="Higgins S."/>
            <person name="Loffler F."/>
        </authorList>
    </citation>
    <scope>NUCLEOTIDE SEQUENCE</scope>
</reference>
<organism evidence="1">
    <name type="scientific">bioreactor metagenome</name>
    <dbReference type="NCBI Taxonomy" id="1076179"/>
    <lineage>
        <taxon>unclassified sequences</taxon>
        <taxon>metagenomes</taxon>
        <taxon>ecological metagenomes</taxon>
    </lineage>
</organism>
<proteinExistence type="inferred from homology"/>
<dbReference type="EMBL" id="VSSQ01000127">
    <property type="protein sequence ID" value="MPL79446.1"/>
    <property type="molecule type" value="Genomic_DNA"/>
</dbReference>
<gene>
    <name evidence="1" type="ORF">SDC9_25324</name>
</gene>
<sequence length="119" mass="12854">MSDYRVTLEAGWTVKDVESVQDAIGIAVSEAGKRLHPSAKFVDVDVMNTPCPYCGKEINTALVIARTGLVGLLLSMKVFKAENPEHAEHIAKSVIGRALRDVSLATYSVEPIEGDQIAE</sequence>
<evidence type="ECO:0000313" key="1">
    <source>
        <dbReference type="EMBL" id="MPL79446.1"/>
    </source>
</evidence>
<dbReference type="PANTHER" id="PTHR42199:SF1">
    <property type="entry name" value="UPF0212 PROTEIN TK1194"/>
    <property type="match status" value="1"/>
</dbReference>